<proteinExistence type="predicted"/>
<name>A0AAU2V8A1_9ACTN</name>
<protein>
    <recommendedName>
        <fullName evidence="4">Lipoprotein</fullName>
    </recommendedName>
</protein>
<sequence>MRPTTMRGAVLAAALLCTAVTACGTARPGDPAAAAPAKPAATSANPCADETTGEEPSAGAGPATEEEASTGAGRATEDETGTPGPPTDEDTGSPGPPTDEDAGSPGPPTDQDTGNPGPPTDGDGGAGTPGPPTDADPGTPGPPTDADPGPPGPLTDGTAKPCLPAGWFDMTREFVDYYSQHLTKADDGIWPSVVAVRVRKQGAAEEAVVTINFHPAQGVADREGRRMAEVFADWRHAAYDDKGKLRVETRSGGLVTDGTW</sequence>
<feature type="region of interest" description="Disordered" evidence="1">
    <location>
        <begin position="27"/>
        <end position="160"/>
    </location>
</feature>
<organism evidence="3">
    <name type="scientific">Streptomyces sp. NBC_00003</name>
    <dbReference type="NCBI Taxonomy" id="2903608"/>
    <lineage>
        <taxon>Bacteria</taxon>
        <taxon>Bacillati</taxon>
        <taxon>Actinomycetota</taxon>
        <taxon>Actinomycetes</taxon>
        <taxon>Kitasatosporales</taxon>
        <taxon>Streptomycetaceae</taxon>
        <taxon>Streptomyces</taxon>
    </lineage>
</organism>
<gene>
    <name evidence="3" type="ORF">OG549_23325</name>
</gene>
<evidence type="ECO:0008006" key="4">
    <source>
        <dbReference type="Google" id="ProtNLM"/>
    </source>
</evidence>
<feature type="chain" id="PRO_5043446492" description="Lipoprotein" evidence="2">
    <location>
        <begin position="23"/>
        <end position="260"/>
    </location>
</feature>
<evidence type="ECO:0000256" key="1">
    <source>
        <dbReference type="SAM" id="MobiDB-lite"/>
    </source>
</evidence>
<dbReference type="PROSITE" id="PS51257">
    <property type="entry name" value="PROKAR_LIPOPROTEIN"/>
    <property type="match status" value="1"/>
</dbReference>
<keyword evidence="2" id="KW-0732">Signal</keyword>
<dbReference type="AlphaFoldDB" id="A0AAU2V8A1"/>
<feature type="compositionally biased region" description="Pro residues" evidence="1">
    <location>
        <begin position="129"/>
        <end position="153"/>
    </location>
</feature>
<feature type="compositionally biased region" description="Low complexity" evidence="1">
    <location>
        <begin position="27"/>
        <end position="46"/>
    </location>
</feature>
<dbReference type="EMBL" id="CP108318">
    <property type="protein sequence ID" value="WTW63344.1"/>
    <property type="molecule type" value="Genomic_DNA"/>
</dbReference>
<evidence type="ECO:0000256" key="2">
    <source>
        <dbReference type="SAM" id="SignalP"/>
    </source>
</evidence>
<reference evidence="3" key="1">
    <citation type="submission" date="2022-10" db="EMBL/GenBank/DDBJ databases">
        <title>The complete genomes of actinobacterial strains from the NBC collection.</title>
        <authorList>
            <person name="Joergensen T.S."/>
            <person name="Alvarez Arevalo M."/>
            <person name="Sterndorff E.B."/>
            <person name="Faurdal D."/>
            <person name="Vuksanovic O."/>
            <person name="Mourched A.-S."/>
            <person name="Charusanti P."/>
            <person name="Shaw S."/>
            <person name="Blin K."/>
            <person name="Weber T."/>
        </authorList>
    </citation>
    <scope>NUCLEOTIDE SEQUENCE</scope>
    <source>
        <strain evidence="3">NBC_00003</strain>
    </source>
</reference>
<accession>A0AAU2V8A1</accession>
<feature type="signal peptide" evidence="2">
    <location>
        <begin position="1"/>
        <end position="22"/>
    </location>
</feature>
<evidence type="ECO:0000313" key="3">
    <source>
        <dbReference type="EMBL" id="WTW63344.1"/>
    </source>
</evidence>